<dbReference type="Gene3D" id="3.40.190.10">
    <property type="entry name" value="Periplasmic binding protein-like II"/>
    <property type="match status" value="1"/>
</dbReference>
<evidence type="ECO:0000256" key="12">
    <source>
        <dbReference type="SAM" id="Phobius"/>
    </source>
</evidence>
<evidence type="ECO:0000256" key="9">
    <source>
        <dbReference type="ARBA" id="ARBA00023180"/>
    </source>
</evidence>
<dbReference type="SMART" id="SM00918">
    <property type="entry name" value="Lig_chan-Glu_bd"/>
    <property type="match status" value="1"/>
</dbReference>
<dbReference type="EMBL" id="BMAV01009381">
    <property type="protein sequence ID" value="GFY53565.1"/>
    <property type="molecule type" value="Genomic_DNA"/>
</dbReference>
<dbReference type="SUPFAM" id="SSF53850">
    <property type="entry name" value="Periplasmic binding protein-like II"/>
    <property type="match status" value="1"/>
</dbReference>
<reference evidence="14" key="1">
    <citation type="submission" date="2020-08" db="EMBL/GenBank/DDBJ databases">
        <title>Multicomponent nature underlies the extraordinary mechanical properties of spider dragline silk.</title>
        <authorList>
            <person name="Kono N."/>
            <person name="Nakamura H."/>
            <person name="Mori M."/>
            <person name="Yoshida Y."/>
            <person name="Ohtoshi R."/>
            <person name="Malay A.D."/>
            <person name="Moran D.A.P."/>
            <person name="Tomita M."/>
            <person name="Numata K."/>
            <person name="Arakawa K."/>
        </authorList>
    </citation>
    <scope>NUCLEOTIDE SEQUENCE</scope>
</reference>
<dbReference type="InterPro" id="IPR019594">
    <property type="entry name" value="Glu/Gly-bd"/>
</dbReference>
<evidence type="ECO:0000256" key="3">
    <source>
        <dbReference type="ARBA" id="ARBA00022475"/>
    </source>
</evidence>
<accession>A0A8X7C2Z9</accession>
<evidence type="ECO:0000256" key="10">
    <source>
        <dbReference type="ARBA" id="ARBA00023286"/>
    </source>
</evidence>
<dbReference type="PANTHER" id="PTHR42643:SF24">
    <property type="entry name" value="IONOTROPIC RECEPTOR 60A"/>
    <property type="match status" value="1"/>
</dbReference>
<keyword evidence="4 12" id="KW-0812">Transmembrane</keyword>
<gene>
    <name evidence="14" type="primary">AVEN_104867_1</name>
    <name evidence="14" type="ORF">TNIN_14031</name>
</gene>
<keyword evidence="8" id="KW-0675">Receptor</keyword>
<dbReference type="GO" id="GO:0005886">
    <property type="term" value="C:plasma membrane"/>
    <property type="evidence" value="ECO:0007669"/>
    <property type="project" value="UniProtKB-SubCell"/>
</dbReference>
<keyword evidence="3" id="KW-1003">Cell membrane</keyword>
<evidence type="ECO:0000313" key="15">
    <source>
        <dbReference type="Proteomes" id="UP000886998"/>
    </source>
</evidence>
<protein>
    <submittedName>
        <fullName evidence="14">Lig_chan-Glu_bd domain-containing protein</fullName>
    </submittedName>
</protein>
<name>A0A8X7C2Z9_9ARAC</name>
<evidence type="ECO:0000256" key="8">
    <source>
        <dbReference type="ARBA" id="ARBA00023170"/>
    </source>
</evidence>
<keyword evidence="7 12" id="KW-0472">Membrane</keyword>
<evidence type="ECO:0000256" key="1">
    <source>
        <dbReference type="ARBA" id="ARBA00004651"/>
    </source>
</evidence>
<keyword evidence="9" id="KW-0325">Glycoprotein</keyword>
<keyword evidence="2" id="KW-0813">Transport</keyword>
<dbReference type="GO" id="GO:0015276">
    <property type="term" value="F:ligand-gated monoatomic ion channel activity"/>
    <property type="evidence" value="ECO:0007669"/>
    <property type="project" value="InterPro"/>
</dbReference>
<evidence type="ECO:0000256" key="2">
    <source>
        <dbReference type="ARBA" id="ARBA00022448"/>
    </source>
</evidence>
<dbReference type="Proteomes" id="UP000886998">
    <property type="component" value="Unassembled WGS sequence"/>
</dbReference>
<dbReference type="InterPro" id="IPR052192">
    <property type="entry name" value="Insect_Ionotropic_Sensory_Rcpt"/>
</dbReference>
<organism evidence="14 15">
    <name type="scientific">Trichonephila inaurata madagascariensis</name>
    <dbReference type="NCBI Taxonomy" id="2747483"/>
    <lineage>
        <taxon>Eukaryota</taxon>
        <taxon>Metazoa</taxon>
        <taxon>Ecdysozoa</taxon>
        <taxon>Arthropoda</taxon>
        <taxon>Chelicerata</taxon>
        <taxon>Arachnida</taxon>
        <taxon>Araneae</taxon>
        <taxon>Araneomorphae</taxon>
        <taxon>Entelegynae</taxon>
        <taxon>Araneoidea</taxon>
        <taxon>Nephilidae</taxon>
        <taxon>Trichonephila</taxon>
        <taxon>Trichonephila inaurata</taxon>
    </lineage>
</organism>
<evidence type="ECO:0000259" key="13">
    <source>
        <dbReference type="SMART" id="SM00918"/>
    </source>
</evidence>
<feature type="domain" description="Ionotropic glutamate receptor L-glutamate and glycine-binding" evidence="13">
    <location>
        <begin position="16"/>
        <end position="77"/>
    </location>
</feature>
<comment type="caution">
    <text evidence="14">The sequence shown here is derived from an EMBL/GenBank/DDBJ whole genome shotgun (WGS) entry which is preliminary data.</text>
</comment>
<proteinExistence type="predicted"/>
<evidence type="ECO:0000256" key="4">
    <source>
        <dbReference type="ARBA" id="ARBA00022692"/>
    </source>
</evidence>
<keyword evidence="11" id="KW-0407">Ion channel</keyword>
<comment type="subcellular location">
    <subcellularLocation>
        <location evidence="1">Cell membrane</location>
        <topology evidence="1">Multi-pass membrane protein</topology>
    </subcellularLocation>
</comment>
<evidence type="ECO:0000313" key="14">
    <source>
        <dbReference type="EMBL" id="GFY53565.1"/>
    </source>
</evidence>
<feature type="transmembrane region" description="Helical" evidence="12">
    <location>
        <begin position="369"/>
        <end position="391"/>
    </location>
</feature>
<keyword evidence="10" id="KW-1071">Ligand-gated ion channel</keyword>
<evidence type="ECO:0000256" key="7">
    <source>
        <dbReference type="ARBA" id="ARBA00023136"/>
    </source>
</evidence>
<evidence type="ECO:0000256" key="5">
    <source>
        <dbReference type="ARBA" id="ARBA00022989"/>
    </source>
</evidence>
<dbReference type="AlphaFoldDB" id="A0A8X7C2Z9"/>
<keyword evidence="5 12" id="KW-1133">Transmembrane helix</keyword>
<keyword evidence="15" id="KW-1185">Reference proteome</keyword>
<keyword evidence="6" id="KW-0406">Ion transport</keyword>
<dbReference type="PANTHER" id="PTHR42643">
    <property type="entry name" value="IONOTROPIC RECEPTOR 20A-RELATED"/>
    <property type="match status" value="1"/>
</dbReference>
<evidence type="ECO:0000256" key="6">
    <source>
        <dbReference type="ARBA" id="ARBA00023065"/>
    </source>
</evidence>
<dbReference type="Pfam" id="PF10613">
    <property type="entry name" value="Lig_chan-Glu_bd"/>
    <property type="match status" value="1"/>
</dbReference>
<dbReference type="OrthoDB" id="5984008at2759"/>
<sequence length="400" mass="45527">MEFPKNLRVAAINQWPYLEFNETSGGIIHSGTEGKLISLLAEKLKFQFTLHFPRDGGKWGNKNESGDWSGIIGMFVRDEVDIAVAHLSIREDIHEVVDFSAPYYFNDKTFVMDLPGPAPKYTALLLPFQIETWIMIFFSMVVLPNLMQLRILRKCFDDFCSFAPKKNAAEMKDSAKIQALKGSWLISSTLIKYFYTSVLLSFLTVELKQKGIRTTSELATEMATGKYKCLLFKGNIITDFLLSSSLAHFRTIGTELKKNNIPYSPVLYQSKPFGDSILAIAPRSLFQMTYGTTKYISEDSFVVFSTGILFKKGFCCKNTLDSALLRIVGSGIYQKFIHDEVSRQDIKLKSLLTYRESVQKLGFDALSGIFYFLMLAHIVSLIIFLVEIAYYRRSKKNIQQ</sequence>
<evidence type="ECO:0000256" key="11">
    <source>
        <dbReference type="ARBA" id="ARBA00023303"/>
    </source>
</evidence>